<protein>
    <submittedName>
        <fullName evidence="1">Uncharacterized protein</fullName>
    </submittedName>
</protein>
<gene>
    <name evidence="1" type="ORF">CEUSTIGMA_g5431.t1</name>
</gene>
<dbReference type="EMBL" id="BEGY01000028">
    <property type="protein sequence ID" value="GAX77989.1"/>
    <property type="molecule type" value="Genomic_DNA"/>
</dbReference>
<accession>A0A250X4Z5</accession>
<proteinExistence type="predicted"/>
<dbReference type="AlphaFoldDB" id="A0A250X4Z5"/>
<evidence type="ECO:0000313" key="1">
    <source>
        <dbReference type="EMBL" id="GAX77989.1"/>
    </source>
</evidence>
<sequence length="138" mass="16157">MIKQVTLLGLKKWREGMLPGTLLGGSRSKAELLKRERKLAKLELDHNIDPTECWSPDGIHAEDYRRGLEKLKDIEVNRYHSRIEELVLYIKHKFTQRQDAGISGRDSKKLQNQMKRKRIAVYLMLILQGKESKWNCLS</sequence>
<reference evidence="1 2" key="1">
    <citation type="submission" date="2017-08" db="EMBL/GenBank/DDBJ databases">
        <title>Acidophilic green algal genome provides insights into adaptation to an acidic environment.</title>
        <authorList>
            <person name="Hirooka S."/>
            <person name="Hirose Y."/>
            <person name="Kanesaki Y."/>
            <person name="Higuchi S."/>
            <person name="Fujiwara T."/>
            <person name="Onuma R."/>
            <person name="Era A."/>
            <person name="Ohbayashi R."/>
            <person name="Uzuka A."/>
            <person name="Nozaki H."/>
            <person name="Yoshikawa H."/>
            <person name="Miyagishima S.Y."/>
        </authorList>
    </citation>
    <scope>NUCLEOTIDE SEQUENCE [LARGE SCALE GENOMIC DNA]</scope>
    <source>
        <strain evidence="1 2">NIES-2499</strain>
    </source>
</reference>
<keyword evidence="2" id="KW-1185">Reference proteome</keyword>
<name>A0A250X4Z5_9CHLO</name>
<organism evidence="1 2">
    <name type="scientific">Chlamydomonas eustigma</name>
    <dbReference type="NCBI Taxonomy" id="1157962"/>
    <lineage>
        <taxon>Eukaryota</taxon>
        <taxon>Viridiplantae</taxon>
        <taxon>Chlorophyta</taxon>
        <taxon>core chlorophytes</taxon>
        <taxon>Chlorophyceae</taxon>
        <taxon>CS clade</taxon>
        <taxon>Chlamydomonadales</taxon>
        <taxon>Chlamydomonadaceae</taxon>
        <taxon>Chlamydomonas</taxon>
    </lineage>
</organism>
<dbReference type="Proteomes" id="UP000232323">
    <property type="component" value="Unassembled WGS sequence"/>
</dbReference>
<evidence type="ECO:0000313" key="2">
    <source>
        <dbReference type="Proteomes" id="UP000232323"/>
    </source>
</evidence>
<comment type="caution">
    <text evidence="1">The sequence shown here is derived from an EMBL/GenBank/DDBJ whole genome shotgun (WGS) entry which is preliminary data.</text>
</comment>